<dbReference type="PANTHER" id="PTHR38248:SF2">
    <property type="entry name" value="FUNK1 11"/>
    <property type="match status" value="1"/>
</dbReference>
<feature type="domain" description="Fungal-type protein kinase" evidence="2">
    <location>
        <begin position="140"/>
        <end position="536"/>
    </location>
</feature>
<dbReference type="OrthoDB" id="312874at2759"/>
<accession>A0A550CRF0</accession>
<evidence type="ECO:0000256" key="1">
    <source>
        <dbReference type="SAM" id="MobiDB-lite"/>
    </source>
</evidence>
<dbReference type="EMBL" id="VDMD01000002">
    <property type="protein sequence ID" value="TRM67376.1"/>
    <property type="molecule type" value="Genomic_DNA"/>
</dbReference>
<dbReference type="PANTHER" id="PTHR38248">
    <property type="entry name" value="FUNK1 6"/>
    <property type="match status" value="1"/>
</dbReference>
<sequence>MRDSADSIRIASQTEFMDKLLPVSSHIVDGLFGLMVQQGVYVVDSAGVEGGHWRGFPLGDKPFLESQLYQPFVEAANVIATVAKQLTEPNEDQVRDATWTDYHKWAPQSLDAKNPLVKPDCILALAALKRIVMDMDDGALQEEKKKILFWLQAVAVVEGKRVNQSDESVVRQLLGYLRMIMVEQKDRRFALGLAYSRTQLSVWLQDRSGALGMDEPIQIHKEPKKFIQIIAALAILPAHRLGFDPTMQLYRQDAPPIPTYRLASSAPDDFDIKLYKENNYATQWVIKTEAGAFVTLKALSLLRTDVVRGSGSIVWAAVRYEDLDKHPDQRQTVVLKQAWRTEGRENEGALYEYLQRSNETSLSDDAQYLGEVMHSEDVKIEGVVDNTHGLIQCGLQSAAPPSPPDPRVTTKRALSSDIDKDNELLHVDVVTENDIQNIRRFRPGYKTKDLAKRTHTRIIFKVFGLSIRYFASLSELIQSLQHCVRGHKFAFVRGVLQCDVSPANLLIALIRGSERLKPGNLPGCLIDLDHGKRIATVADRQVAFESQDATDLQRLRVIRPDIVPFTDDVLARAFQVAKIDYTVPTRAKPDVIADCATVVSRYILAACDYAEKYGQFTDGVCTPETFGWDTPLLGPRHLPTTTPQQAAREPRSGTPPYASAMLLNSERVSVNIWQSNKPKRSVLHDAIHDIESFFWVLLYLCITRSGPGGDRREDLDSDIAQVPEVKERERMEHLRRVVHCFFDGDTPTLAKNKKMLFEEGVTFETEVLIHIHPYFKPLEKTLRQWWDLLLLAYEFQGYEYHDIHNRVIALLEDTLVELDSKECAAPGSMETAMMEKREDYVRRVLHVGWHSEVESHVQQPSTPHMSPTGLRISTALDNTPESQKQQRSTAQVQGQPTLPSTPPGPAAKKVRR</sequence>
<evidence type="ECO:0000313" key="4">
    <source>
        <dbReference type="Proteomes" id="UP000320762"/>
    </source>
</evidence>
<protein>
    <recommendedName>
        <fullName evidence="2">Fungal-type protein kinase domain-containing protein</fullName>
    </recommendedName>
</protein>
<feature type="compositionally biased region" description="Polar residues" evidence="1">
    <location>
        <begin position="875"/>
        <end position="898"/>
    </location>
</feature>
<feature type="compositionally biased region" description="Polar residues" evidence="1">
    <location>
        <begin position="856"/>
        <end position="865"/>
    </location>
</feature>
<gene>
    <name evidence="3" type="ORF">BD626DRAFT_395870</name>
</gene>
<organism evidence="3 4">
    <name type="scientific">Schizophyllum amplum</name>
    <dbReference type="NCBI Taxonomy" id="97359"/>
    <lineage>
        <taxon>Eukaryota</taxon>
        <taxon>Fungi</taxon>
        <taxon>Dikarya</taxon>
        <taxon>Basidiomycota</taxon>
        <taxon>Agaricomycotina</taxon>
        <taxon>Agaricomycetes</taxon>
        <taxon>Agaricomycetidae</taxon>
        <taxon>Agaricales</taxon>
        <taxon>Schizophyllaceae</taxon>
        <taxon>Schizophyllum</taxon>
    </lineage>
</organism>
<name>A0A550CRF0_9AGAR</name>
<evidence type="ECO:0000259" key="2">
    <source>
        <dbReference type="Pfam" id="PF17667"/>
    </source>
</evidence>
<reference evidence="3 4" key="1">
    <citation type="journal article" date="2019" name="New Phytol.">
        <title>Comparative genomics reveals unique wood-decay strategies and fruiting body development in the Schizophyllaceae.</title>
        <authorList>
            <person name="Almasi E."/>
            <person name="Sahu N."/>
            <person name="Krizsan K."/>
            <person name="Balint B."/>
            <person name="Kovacs G.M."/>
            <person name="Kiss B."/>
            <person name="Cseklye J."/>
            <person name="Drula E."/>
            <person name="Henrissat B."/>
            <person name="Nagy I."/>
            <person name="Chovatia M."/>
            <person name="Adam C."/>
            <person name="LaButti K."/>
            <person name="Lipzen A."/>
            <person name="Riley R."/>
            <person name="Grigoriev I.V."/>
            <person name="Nagy L.G."/>
        </authorList>
    </citation>
    <scope>NUCLEOTIDE SEQUENCE [LARGE SCALE GENOMIC DNA]</scope>
    <source>
        <strain evidence="3 4">NL-1724</strain>
    </source>
</reference>
<dbReference type="Pfam" id="PF17667">
    <property type="entry name" value="Pkinase_fungal"/>
    <property type="match status" value="1"/>
</dbReference>
<keyword evidence="4" id="KW-1185">Reference proteome</keyword>
<evidence type="ECO:0000313" key="3">
    <source>
        <dbReference type="EMBL" id="TRM67376.1"/>
    </source>
</evidence>
<dbReference type="STRING" id="97359.A0A550CRF0"/>
<comment type="caution">
    <text evidence="3">The sequence shown here is derived from an EMBL/GenBank/DDBJ whole genome shotgun (WGS) entry which is preliminary data.</text>
</comment>
<proteinExistence type="predicted"/>
<feature type="region of interest" description="Disordered" evidence="1">
    <location>
        <begin position="853"/>
        <end position="912"/>
    </location>
</feature>
<dbReference type="Proteomes" id="UP000320762">
    <property type="component" value="Unassembled WGS sequence"/>
</dbReference>
<dbReference type="InterPro" id="IPR040976">
    <property type="entry name" value="Pkinase_fungal"/>
</dbReference>
<dbReference type="AlphaFoldDB" id="A0A550CRF0"/>